<protein>
    <recommendedName>
        <fullName evidence="1">non-specific serine/threonine protein kinase</fullName>
        <ecNumber evidence="1">2.7.11.1</ecNumber>
    </recommendedName>
</protein>
<dbReference type="AlphaFoldDB" id="A0A0C3D387"/>
<gene>
    <name evidence="3" type="ORF">SCLCIDRAFT_145125</name>
</gene>
<organism evidence="3 4">
    <name type="scientific">Scleroderma citrinum Foug A</name>
    <dbReference type="NCBI Taxonomy" id="1036808"/>
    <lineage>
        <taxon>Eukaryota</taxon>
        <taxon>Fungi</taxon>
        <taxon>Dikarya</taxon>
        <taxon>Basidiomycota</taxon>
        <taxon>Agaricomycotina</taxon>
        <taxon>Agaricomycetes</taxon>
        <taxon>Agaricomycetidae</taxon>
        <taxon>Boletales</taxon>
        <taxon>Sclerodermatineae</taxon>
        <taxon>Sclerodermataceae</taxon>
        <taxon>Scleroderma</taxon>
    </lineage>
</organism>
<dbReference type="PANTHER" id="PTHR11909">
    <property type="entry name" value="CASEIN KINASE-RELATED"/>
    <property type="match status" value="1"/>
</dbReference>
<dbReference type="Gene3D" id="1.10.510.10">
    <property type="entry name" value="Transferase(Phosphotransferase) domain 1"/>
    <property type="match status" value="1"/>
</dbReference>
<dbReference type="STRING" id="1036808.A0A0C3D387"/>
<dbReference type="GO" id="GO:0005524">
    <property type="term" value="F:ATP binding"/>
    <property type="evidence" value="ECO:0007669"/>
    <property type="project" value="InterPro"/>
</dbReference>
<evidence type="ECO:0000259" key="2">
    <source>
        <dbReference type="PROSITE" id="PS50011"/>
    </source>
</evidence>
<reference evidence="3 4" key="1">
    <citation type="submission" date="2014-04" db="EMBL/GenBank/DDBJ databases">
        <authorList>
            <consortium name="DOE Joint Genome Institute"/>
            <person name="Kuo A."/>
            <person name="Kohler A."/>
            <person name="Nagy L.G."/>
            <person name="Floudas D."/>
            <person name="Copeland A."/>
            <person name="Barry K.W."/>
            <person name="Cichocki N."/>
            <person name="Veneault-Fourrey C."/>
            <person name="LaButti K."/>
            <person name="Lindquist E.A."/>
            <person name="Lipzen A."/>
            <person name="Lundell T."/>
            <person name="Morin E."/>
            <person name="Murat C."/>
            <person name="Sun H."/>
            <person name="Tunlid A."/>
            <person name="Henrissat B."/>
            <person name="Grigoriev I.V."/>
            <person name="Hibbett D.S."/>
            <person name="Martin F."/>
            <person name="Nordberg H.P."/>
            <person name="Cantor M.N."/>
            <person name="Hua S.X."/>
        </authorList>
    </citation>
    <scope>NUCLEOTIDE SEQUENCE [LARGE SCALE GENOMIC DNA]</scope>
    <source>
        <strain evidence="3 4">Foug A</strain>
    </source>
</reference>
<dbReference type="OrthoDB" id="3203292at2759"/>
<dbReference type="InterPro" id="IPR008271">
    <property type="entry name" value="Ser/Thr_kinase_AS"/>
</dbReference>
<dbReference type="SUPFAM" id="SSF56112">
    <property type="entry name" value="Protein kinase-like (PK-like)"/>
    <property type="match status" value="1"/>
</dbReference>
<dbReference type="PROSITE" id="PS50011">
    <property type="entry name" value="PROTEIN_KINASE_DOM"/>
    <property type="match status" value="1"/>
</dbReference>
<dbReference type="EMBL" id="KN822377">
    <property type="protein sequence ID" value="KIM50576.1"/>
    <property type="molecule type" value="Genomic_DNA"/>
</dbReference>
<keyword evidence="4" id="KW-1185">Reference proteome</keyword>
<dbReference type="InterPro" id="IPR050235">
    <property type="entry name" value="CK1_Ser-Thr_kinase"/>
</dbReference>
<feature type="non-terminal residue" evidence="3">
    <location>
        <position position="1"/>
    </location>
</feature>
<name>A0A0C3D387_9AGAM</name>
<evidence type="ECO:0000313" key="3">
    <source>
        <dbReference type="EMBL" id="KIM50576.1"/>
    </source>
</evidence>
<reference evidence="4" key="2">
    <citation type="submission" date="2015-01" db="EMBL/GenBank/DDBJ databases">
        <title>Evolutionary Origins and Diversification of the Mycorrhizal Mutualists.</title>
        <authorList>
            <consortium name="DOE Joint Genome Institute"/>
            <consortium name="Mycorrhizal Genomics Consortium"/>
            <person name="Kohler A."/>
            <person name="Kuo A."/>
            <person name="Nagy L.G."/>
            <person name="Floudas D."/>
            <person name="Copeland A."/>
            <person name="Barry K.W."/>
            <person name="Cichocki N."/>
            <person name="Veneault-Fourrey C."/>
            <person name="LaButti K."/>
            <person name="Lindquist E.A."/>
            <person name="Lipzen A."/>
            <person name="Lundell T."/>
            <person name="Morin E."/>
            <person name="Murat C."/>
            <person name="Riley R."/>
            <person name="Ohm R."/>
            <person name="Sun H."/>
            <person name="Tunlid A."/>
            <person name="Henrissat B."/>
            <person name="Grigoriev I.V."/>
            <person name="Hibbett D.S."/>
            <person name="Martin F."/>
        </authorList>
    </citation>
    <scope>NUCLEOTIDE SEQUENCE [LARGE SCALE GENOMIC DNA]</scope>
    <source>
        <strain evidence="4">Foug A</strain>
    </source>
</reference>
<dbReference type="Gene3D" id="3.30.200.20">
    <property type="entry name" value="Phosphorylase Kinase, domain 1"/>
    <property type="match status" value="1"/>
</dbReference>
<feature type="domain" description="Protein kinase" evidence="2">
    <location>
        <begin position="8"/>
        <end position="163"/>
    </location>
</feature>
<proteinExistence type="predicted"/>
<dbReference type="Pfam" id="PF00069">
    <property type="entry name" value="Pkinase"/>
    <property type="match status" value="1"/>
</dbReference>
<dbReference type="HOGENOM" id="CLU_019279_2_0_1"/>
<dbReference type="GO" id="GO:0004674">
    <property type="term" value="F:protein serine/threonine kinase activity"/>
    <property type="evidence" value="ECO:0007669"/>
    <property type="project" value="UniProtKB-EC"/>
</dbReference>
<dbReference type="EC" id="2.7.11.1" evidence="1"/>
<accession>A0A0C3D387</accession>
<evidence type="ECO:0000256" key="1">
    <source>
        <dbReference type="ARBA" id="ARBA00012513"/>
    </source>
</evidence>
<dbReference type="InterPro" id="IPR000719">
    <property type="entry name" value="Prot_kinase_dom"/>
</dbReference>
<sequence>SIHIDGKFKLGNRIRGESNSEVYAAKHIFSSAKVAAKLQPFDLGSPSQAQRPLQHEFLVLKAVAGGIGIPYVHWFGTDVSFQVMILDCLGSSLKELLQSGMCILFFSDCQMTMGIYARQVSPGEFIHSCNYIHRDIKPSNLLVGQEKMQNTVYLINFGVAWAY</sequence>
<dbReference type="InParanoid" id="A0A0C3D387"/>
<evidence type="ECO:0000313" key="4">
    <source>
        <dbReference type="Proteomes" id="UP000053989"/>
    </source>
</evidence>
<dbReference type="Proteomes" id="UP000053989">
    <property type="component" value="Unassembled WGS sequence"/>
</dbReference>
<dbReference type="PROSITE" id="PS00108">
    <property type="entry name" value="PROTEIN_KINASE_ST"/>
    <property type="match status" value="1"/>
</dbReference>
<dbReference type="InterPro" id="IPR011009">
    <property type="entry name" value="Kinase-like_dom_sf"/>
</dbReference>